<name>A0A6B7NVT6_9MARC</name>
<dbReference type="AlphaFoldDB" id="A0A6B7NVT6"/>
<organism evidence="1">
    <name type="scientific">Apopellia endiviifolia</name>
    <name type="common">species B</name>
    <dbReference type="NCBI Taxonomy" id="119729"/>
    <lineage>
        <taxon>Eukaryota</taxon>
        <taxon>Viridiplantae</taxon>
        <taxon>Streptophyta</taxon>
        <taxon>Embryophyta</taxon>
        <taxon>Marchantiophyta</taxon>
        <taxon>Jungermanniopsida</taxon>
        <taxon>Pelliidae</taxon>
        <taxon>Pelliales</taxon>
        <taxon>Pelliaceae</taxon>
        <taxon>Apopellia</taxon>
    </lineage>
</organism>
<proteinExistence type="evidence at transcript level"/>
<evidence type="ECO:0000313" key="1">
    <source>
        <dbReference type="EMBL" id="QFS19060.1"/>
    </source>
</evidence>
<protein>
    <submittedName>
        <fullName evidence="1">U37231r39-I protein</fullName>
    </submittedName>
</protein>
<dbReference type="EMBL" id="MN495999">
    <property type="protein sequence ID" value="QFS19060.1"/>
    <property type="molecule type" value="mRNA"/>
</dbReference>
<reference evidence="1" key="1">
    <citation type="submission" date="2019-09" db="EMBL/GenBank/DDBJ databases">
        <title>RNA-seq analysis of differentially expressed genes between male and female gametophytes of simple thalloid liverwort Pellia endiviifolia sp B.</title>
        <authorList>
            <person name="Sierocka I."/>
            <person name="Alaba S."/>
            <person name="Jarmolowski A."/>
            <person name="Karlowski W.M."/>
            <person name="Szweykowska-Kulinska Z."/>
        </authorList>
    </citation>
    <scope>NUCLEOTIDE SEQUENCE</scope>
</reference>
<sequence>MLINVGLCHSHSIDPCSECGYEVRLLCLGTGVEAHSRLSCSSPIATRLVRNLVRRPPFPSCLVHPMNPNESSAFLGCGEQFIIQVRRTLEEIEVHIFHSHISARVSKLRLSISNSWLWNRTAMGGFLKLIRFLASGGSRILSSLFSLESLRHHLLHDPVPSEGC</sequence>
<accession>A0A6B7NVT6</accession>